<accession>A0A7W3QKJ2</accession>
<dbReference type="RefSeq" id="WP_220509155.1">
    <property type="nucleotide sequence ID" value="NZ_BAAALP010000002.1"/>
</dbReference>
<dbReference type="InterPro" id="IPR005467">
    <property type="entry name" value="His_kinase_dom"/>
</dbReference>
<dbReference type="EMBL" id="JACJIA010000002">
    <property type="protein sequence ID" value="MBA8950470.1"/>
    <property type="molecule type" value="Genomic_DNA"/>
</dbReference>
<dbReference type="InterPro" id="IPR036890">
    <property type="entry name" value="HATPase_C_sf"/>
</dbReference>
<dbReference type="Pfam" id="PF02518">
    <property type="entry name" value="HATPase_c"/>
    <property type="match status" value="1"/>
</dbReference>
<sequence>MLDRISALVASQQRFVANAAHELRTPLAVQRAALEIGLSDPTPERVAEVRTRLLTVADRSERLIEGLLLLSASDQGLDRTEPVDLAQVIVQAAAEQAPERESRSLRLDTRLEPFVLQGDPALLSHLVRNLLENATRYNVPDGRIAVHLDERGLTVTNTGPRIPPDTVPHLFEPFRRLNPRRPTKGEGTGLGLSIVTSIAKAHGAQATATPNPDGGLTVRVTFARTAERVNC</sequence>
<evidence type="ECO:0000256" key="4">
    <source>
        <dbReference type="ARBA" id="ARBA00022553"/>
    </source>
</evidence>
<evidence type="ECO:0000256" key="10">
    <source>
        <dbReference type="ARBA" id="ARBA00023136"/>
    </source>
</evidence>
<evidence type="ECO:0000256" key="3">
    <source>
        <dbReference type="ARBA" id="ARBA00012438"/>
    </source>
</evidence>
<dbReference type="InterPro" id="IPR003594">
    <property type="entry name" value="HATPase_dom"/>
</dbReference>
<evidence type="ECO:0000256" key="9">
    <source>
        <dbReference type="ARBA" id="ARBA00023012"/>
    </source>
</evidence>
<evidence type="ECO:0000256" key="1">
    <source>
        <dbReference type="ARBA" id="ARBA00000085"/>
    </source>
</evidence>
<dbReference type="Gene3D" id="1.10.287.130">
    <property type="match status" value="1"/>
</dbReference>
<dbReference type="SMART" id="SM00387">
    <property type="entry name" value="HATPase_c"/>
    <property type="match status" value="1"/>
</dbReference>
<keyword evidence="7 12" id="KW-0418">Kinase</keyword>
<evidence type="ECO:0000313" key="13">
    <source>
        <dbReference type="Proteomes" id="UP000572680"/>
    </source>
</evidence>
<dbReference type="InterPro" id="IPR003661">
    <property type="entry name" value="HisK_dim/P_dom"/>
</dbReference>
<name>A0A7W3QKJ2_ACTNM</name>
<dbReference type="Proteomes" id="UP000572680">
    <property type="component" value="Unassembled WGS sequence"/>
</dbReference>
<dbReference type="InterPro" id="IPR036097">
    <property type="entry name" value="HisK_dim/P_sf"/>
</dbReference>
<dbReference type="GO" id="GO:0000155">
    <property type="term" value="F:phosphorelay sensor kinase activity"/>
    <property type="evidence" value="ECO:0007669"/>
    <property type="project" value="InterPro"/>
</dbReference>
<dbReference type="GO" id="GO:0005886">
    <property type="term" value="C:plasma membrane"/>
    <property type="evidence" value="ECO:0007669"/>
    <property type="project" value="UniProtKB-SubCell"/>
</dbReference>
<keyword evidence="4" id="KW-0597">Phosphoprotein</keyword>
<comment type="catalytic activity">
    <reaction evidence="1">
        <text>ATP + protein L-histidine = ADP + protein N-phospho-L-histidine.</text>
        <dbReference type="EC" id="2.7.13.3"/>
    </reaction>
</comment>
<dbReference type="SMART" id="SM00388">
    <property type="entry name" value="HisKA"/>
    <property type="match status" value="1"/>
</dbReference>
<dbReference type="InterPro" id="IPR004358">
    <property type="entry name" value="Sig_transdc_His_kin-like_C"/>
</dbReference>
<dbReference type="PANTHER" id="PTHR45436:SF5">
    <property type="entry name" value="SENSOR HISTIDINE KINASE TRCS"/>
    <property type="match status" value="1"/>
</dbReference>
<dbReference type="PANTHER" id="PTHR45436">
    <property type="entry name" value="SENSOR HISTIDINE KINASE YKOH"/>
    <property type="match status" value="1"/>
</dbReference>
<organism evidence="12 13">
    <name type="scientific">Actinomadura namibiensis</name>
    <dbReference type="NCBI Taxonomy" id="182080"/>
    <lineage>
        <taxon>Bacteria</taxon>
        <taxon>Bacillati</taxon>
        <taxon>Actinomycetota</taxon>
        <taxon>Actinomycetes</taxon>
        <taxon>Streptosporangiales</taxon>
        <taxon>Thermomonosporaceae</taxon>
        <taxon>Actinomadura</taxon>
    </lineage>
</organism>
<reference evidence="12 13" key="1">
    <citation type="submission" date="2020-08" db="EMBL/GenBank/DDBJ databases">
        <title>Genomic Encyclopedia of Type Strains, Phase IV (KMG-IV): sequencing the most valuable type-strain genomes for metagenomic binning, comparative biology and taxonomic classification.</title>
        <authorList>
            <person name="Goeker M."/>
        </authorList>
    </citation>
    <scope>NUCLEOTIDE SEQUENCE [LARGE SCALE GENOMIC DNA]</scope>
    <source>
        <strain evidence="12 13">DSM 44197</strain>
    </source>
</reference>
<comment type="subcellular location">
    <subcellularLocation>
        <location evidence="2">Cell membrane</location>
    </subcellularLocation>
</comment>
<keyword evidence="8" id="KW-1133">Transmembrane helix</keyword>
<evidence type="ECO:0000259" key="11">
    <source>
        <dbReference type="PROSITE" id="PS50109"/>
    </source>
</evidence>
<evidence type="ECO:0000256" key="5">
    <source>
        <dbReference type="ARBA" id="ARBA00022679"/>
    </source>
</evidence>
<dbReference type="AlphaFoldDB" id="A0A7W3QKJ2"/>
<keyword evidence="10" id="KW-0472">Membrane</keyword>
<dbReference type="CDD" id="cd00082">
    <property type="entry name" value="HisKA"/>
    <property type="match status" value="1"/>
</dbReference>
<dbReference type="Gene3D" id="3.30.565.10">
    <property type="entry name" value="Histidine kinase-like ATPase, C-terminal domain"/>
    <property type="match status" value="1"/>
</dbReference>
<keyword evidence="9" id="KW-0902">Two-component regulatory system</keyword>
<keyword evidence="5" id="KW-0808">Transferase</keyword>
<evidence type="ECO:0000256" key="6">
    <source>
        <dbReference type="ARBA" id="ARBA00022692"/>
    </source>
</evidence>
<proteinExistence type="predicted"/>
<dbReference type="SUPFAM" id="SSF47384">
    <property type="entry name" value="Homodimeric domain of signal transducing histidine kinase"/>
    <property type="match status" value="1"/>
</dbReference>
<evidence type="ECO:0000313" key="12">
    <source>
        <dbReference type="EMBL" id="MBA8950470.1"/>
    </source>
</evidence>
<dbReference type="Pfam" id="PF00512">
    <property type="entry name" value="HisKA"/>
    <property type="match status" value="1"/>
</dbReference>
<dbReference type="PROSITE" id="PS50109">
    <property type="entry name" value="HIS_KIN"/>
    <property type="match status" value="1"/>
</dbReference>
<gene>
    <name evidence="12" type="ORF">HNR61_002083</name>
</gene>
<evidence type="ECO:0000256" key="8">
    <source>
        <dbReference type="ARBA" id="ARBA00022989"/>
    </source>
</evidence>
<dbReference type="PRINTS" id="PR00344">
    <property type="entry name" value="BCTRLSENSOR"/>
</dbReference>
<comment type="caution">
    <text evidence="12">The sequence shown here is derived from an EMBL/GenBank/DDBJ whole genome shotgun (WGS) entry which is preliminary data.</text>
</comment>
<dbReference type="EC" id="2.7.13.3" evidence="3"/>
<evidence type="ECO:0000256" key="7">
    <source>
        <dbReference type="ARBA" id="ARBA00022777"/>
    </source>
</evidence>
<dbReference type="InterPro" id="IPR050428">
    <property type="entry name" value="TCS_sensor_his_kinase"/>
</dbReference>
<evidence type="ECO:0000256" key="2">
    <source>
        <dbReference type="ARBA" id="ARBA00004236"/>
    </source>
</evidence>
<feature type="domain" description="Histidine kinase" evidence="11">
    <location>
        <begin position="18"/>
        <end position="226"/>
    </location>
</feature>
<keyword evidence="6" id="KW-0812">Transmembrane</keyword>
<dbReference type="SUPFAM" id="SSF55874">
    <property type="entry name" value="ATPase domain of HSP90 chaperone/DNA topoisomerase II/histidine kinase"/>
    <property type="match status" value="1"/>
</dbReference>
<protein>
    <recommendedName>
        <fullName evidence="3">histidine kinase</fullName>
        <ecNumber evidence="3">2.7.13.3</ecNumber>
    </recommendedName>
</protein>
<keyword evidence="13" id="KW-1185">Reference proteome</keyword>